<dbReference type="Proteomes" id="UP000014760">
    <property type="component" value="Unassembled WGS sequence"/>
</dbReference>
<dbReference type="EMBL" id="AMQN01005022">
    <property type="status" value="NOT_ANNOTATED_CDS"/>
    <property type="molecule type" value="Genomic_DNA"/>
</dbReference>
<evidence type="ECO:0000313" key="1">
    <source>
        <dbReference type="EMBL" id="ELU13902.1"/>
    </source>
</evidence>
<keyword evidence="3" id="KW-1185">Reference proteome</keyword>
<protein>
    <submittedName>
        <fullName evidence="1 2">Uncharacterized protein</fullName>
    </submittedName>
</protein>
<reference evidence="2" key="3">
    <citation type="submission" date="2015-06" db="UniProtKB">
        <authorList>
            <consortium name="EnsemblMetazoa"/>
        </authorList>
    </citation>
    <scope>IDENTIFICATION</scope>
</reference>
<dbReference type="EMBL" id="KB294939">
    <property type="protein sequence ID" value="ELU13902.1"/>
    <property type="molecule type" value="Genomic_DNA"/>
</dbReference>
<dbReference type="EnsemblMetazoa" id="CapteT202546">
    <property type="protein sequence ID" value="CapteP202546"/>
    <property type="gene ID" value="CapteG202546"/>
</dbReference>
<sequence length="429" mass="49797">MVSEVGSPRKMKTRTRPNMDWAVDARLPQRYKEWRREVRNELRLSMAEDSDKTELWACTYVVVCSGEQGEDILQQAGMLGETNDHKKIFKAFDNFVDMLRECQRLKNSDCTSAKILELARQAEYRETTASRIATTIRANPTRNSLTDLSASEMPIHQFSSTNRLGYYFDIHALDRLVEIGDSSHFESLDGSTHFLPQFLTSPRLEVKSCQDFYDDSYTSIDEPFWFFEALFDRVYNFQHPNQTNKDINNVELATEEEFNITVSYLNGEYFNLKENLVTLNAMAGKVRTCVTKYSSSLKIFRERVSNVKLSDVSLSSILQEDEQLVLIRESRLKVSALKDDLASNKKSAFDLNSQFQTIRTDIDEARRTLYHTIQQQLISTRQSPLKSPRKFCTWLIFITLRYLSVVYCERDCSFWNNVILLVHESFSSS</sequence>
<dbReference type="AlphaFoldDB" id="R7V5Z2"/>
<reference evidence="3" key="1">
    <citation type="submission" date="2012-12" db="EMBL/GenBank/DDBJ databases">
        <authorList>
            <person name="Hellsten U."/>
            <person name="Grimwood J."/>
            <person name="Chapman J.A."/>
            <person name="Shapiro H."/>
            <person name="Aerts A."/>
            <person name="Otillar R.P."/>
            <person name="Terry A.Y."/>
            <person name="Boore J.L."/>
            <person name="Simakov O."/>
            <person name="Marletaz F."/>
            <person name="Cho S.-J."/>
            <person name="Edsinger-Gonzales E."/>
            <person name="Havlak P."/>
            <person name="Kuo D.-H."/>
            <person name="Larsson T."/>
            <person name="Lv J."/>
            <person name="Arendt D."/>
            <person name="Savage R."/>
            <person name="Osoegawa K."/>
            <person name="de Jong P."/>
            <person name="Lindberg D.R."/>
            <person name="Seaver E.C."/>
            <person name="Weisblat D.A."/>
            <person name="Putnam N.H."/>
            <person name="Grigoriev I.V."/>
            <person name="Rokhsar D.S."/>
        </authorList>
    </citation>
    <scope>NUCLEOTIDE SEQUENCE</scope>
    <source>
        <strain evidence="3">I ESC-2004</strain>
    </source>
</reference>
<reference evidence="1 3" key="2">
    <citation type="journal article" date="2013" name="Nature">
        <title>Insights into bilaterian evolution from three spiralian genomes.</title>
        <authorList>
            <person name="Simakov O."/>
            <person name="Marletaz F."/>
            <person name="Cho S.J."/>
            <person name="Edsinger-Gonzales E."/>
            <person name="Havlak P."/>
            <person name="Hellsten U."/>
            <person name="Kuo D.H."/>
            <person name="Larsson T."/>
            <person name="Lv J."/>
            <person name="Arendt D."/>
            <person name="Savage R."/>
            <person name="Osoegawa K."/>
            <person name="de Jong P."/>
            <person name="Grimwood J."/>
            <person name="Chapman J.A."/>
            <person name="Shapiro H."/>
            <person name="Aerts A."/>
            <person name="Otillar R.P."/>
            <person name="Terry A.Y."/>
            <person name="Boore J.L."/>
            <person name="Grigoriev I.V."/>
            <person name="Lindberg D.R."/>
            <person name="Seaver E.C."/>
            <person name="Weisblat D.A."/>
            <person name="Putnam N.H."/>
            <person name="Rokhsar D.S."/>
        </authorList>
    </citation>
    <scope>NUCLEOTIDE SEQUENCE</scope>
    <source>
        <strain evidence="1 3">I ESC-2004</strain>
    </source>
</reference>
<evidence type="ECO:0000313" key="2">
    <source>
        <dbReference type="EnsemblMetazoa" id="CapteP202546"/>
    </source>
</evidence>
<evidence type="ECO:0000313" key="3">
    <source>
        <dbReference type="Proteomes" id="UP000014760"/>
    </source>
</evidence>
<dbReference type="EMBL" id="AMQN01005021">
    <property type="status" value="NOT_ANNOTATED_CDS"/>
    <property type="molecule type" value="Genomic_DNA"/>
</dbReference>
<gene>
    <name evidence="1" type="ORF">CAPTEDRAFT_202546</name>
</gene>
<organism evidence="1">
    <name type="scientific">Capitella teleta</name>
    <name type="common">Polychaete worm</name>
    <dbReference type="NCBI Taxonomy" id="283909"/>
    <lineage>
        <taxon>Eukaryota</taxon>
        <taxon>Metazoa</taxon>
        <taxon>Spiralia</taxon>
        <taxon>Lophotrochozoa</taxon>
        <taxon>Annelida</taxon>
        <taxon>Polychaeta</taxon>
        <taxon>Sedentaria</taxon>
        <taxon>Scolecida</taxon>
        <taxon>Capitellidae</taxon>
        <taxon>Capitella</taxon>
    </lineage>
</organism>
<dbReference type="HOGENOM" id="CLU_639743_0_0_1"/>
<accession>R7V5Z2</accession>
<dbReference type="EMBL" id="AMQN01005023">
    <property type="status" value="NOT_ANNOTATED_CDS"/>
    <property type="molecule type" value="Genomic_DNA"/>
</dbReference>
<name>R7V5Z2_CAPTE</name>
<proteinExistence type="predicted"/>